<dbReference type="KEGG" id="vg:29058840"/>
<name>A0A172JI29_BPPB1</name>
<sequence>MKVQRLSKPTYQIVVITLDMGKGVEYDSSDWSWKWKASQ</sequence>
<dbReference type="RefSeq" id="YP_009283026.1">
    <property type="nucleotide sequence ID" value="NC_031039.1"/>
</dbReference>
<protein>
    <submittedName>
        <fullName evidence="1">Uncharacterized protein</fullName>
    </submittedName>
</protein>
<dbReference type="EMBL" id="KU878088">
    <property type="protein sequence ID" value="AMS01206.1"/>
    <property type="molecule type" value="Genomic_DNA"/>
</dbReference>
<evidence type="ECO:0000313" key="2">
    <source>
        <dbReference type="Proteomes" id="UP000202618"/>
    </source>
</evidence>
<proteinExistence type="predicted"/>
<gene>
    <name evidence="1" type="ORF">AR9_g122</name>
</gene>
<reference evidence="1 2" key="1">
    <citation type="journal article" date="2016" name="Virology">
        <title>The genome of AR9, a giant transducing Bacillus phage encoding two multisubunit RNA polymerases.</title>
        <authorList>
            <person name="Lavysh D."/>
            <person name="Sokolova M."/>
            <person name="Minakhin L."/>
            <person name="Yakunina M."/>
            <person name="Artamonova T."/>
            <person name="Kozyavkin S."/>
            <person name="Makarova K.S."/>
            <person name="Koonin E.V."/>
            <person name="Severinov K."/>
        </authorList>
    </citation>
    <scope>NUCLEOTIDE SEQUENCE [LARGE SCALE GENOMIC DNA]</scope>
</reference>
<dbReference type="Proteomes" id="UP000202618">
    <property type="component" value="Segment"/>
</dbReference>
<accession>A0A172JI29</accession>
<dbReference type="GeneID" id="29058840"/>
<organism evidence="1 2">
    <name type="scientific">Bacillus phage AR9</name>
    <dbReference type="NCBI Taxonomy" id="1815509"/>
    <lineage>
        <taxon>Viruses</taxon>
        <taxon>Duplodnaviria</taxon>
        <taxon>Heunggongvirae</taxon>
        <taxon>Uroviricota</taxon>
        <taxon>Caudoviricetes</taxon>
        <taxon>Takahashivirus</taxon>
        <taxon>Bacillus phage PBS1</taxon>
    </lineage>
</organism>
<evidence type="ECO:0000313" key="1">
    <source>
        <dbReference type="EMBL" id="AMS01206.1"/>
    </source>
</evidence>